<organism evidence="1 2">
    <name type="scientific">Paenibacillus zeirhizosphaerae</name>
    <dbReference type="NCBI Taxonomy" id="2987519"/>
    <lineage>
        <taxon>Bacteria</taxon>
        <taxon>Bacillati</taxon>
        <taxon>Bacillota</taxon>
        <taxon>Bacilli</taxon>
        <taxon>Bacillales</taxon>
        <taxon>Paenibacillaceae</taxon>
        <taxon>Paenibacillus</taxon>
    </lineage>
</organism>
<dbReference type="EMBL" id="JAPCKK010000034">
    <property type="protein sequence ID" value="MDP4099361.1"/>
    <property type="molecule type" value="Genomic_DNA"/>
</dbReference>
<proteinExistence type="predicted"/>
<sequence>MADLNVLFIYIGGGVKQAVYLSREDLELWKRCWESTANFISSDGRVGLNPSNISHWHVGDGHTEFFTKPFPVTGEAAAAYESVGFKADKRVVKSEPATTSPATHHSTSSYLIGTDNKEILPLITPKYVDGIRNDYPEELEKEGDTLHHVECKCGAEYYFRRDRLQKISGCKNCNNPVLLDYSKGTHLSPLGWAYTVTNKYYVDRKKWLHRGNQ</sequence>
<evidence type="ECO:0000313" key="2">
    <source>
        <dbReference type="Proteomes" id="UP001241848"/>
    </source>
</evidence>
<dbReference type="Proteomes" id="UP001241848">
    <property type="component" value="Unassembled WGS sequence"/>
</dbReference>
<gene>
    <name evidence="1" type="ORF">OIN60_21830</name>
</gene>
<dbReference type="RefSeq" id="WP_305756976.1">
    <property type="nucleotide sequence ID" value="NZ_JAPCKK010000034.1"/>
</dbReference>
<accession>A0ABT9FXA1</accession>
<name>A0ABT9FXA1_9BACL</name>
<reference evidence="1 2" key="1">
    <citation type="submission" date="2022-10" db="EMBL/GenBank/DDBJ databases">
        <title>Paenibacillus description and whole genome data of maize root bacterial community.</title>
        <authorList>
            <person name="Marton D."/>
            <person name="Farkas M."/>
            <person name="Cserhati M."/>
        </authorList>
    </citation>
    <scope>NUCLEOTIDE SEQUENCE [LARGE SCALE GENOMIC DNA]</scope>
    <source>
        <strain evidence="1 2">P96</strain>
    </source>
</reference>
<comment type="caution">
    <text evidence="1">The sequence shown here is derived from an EMBL/GenBank/DDBJ whole genome shotgun (WGS) entry which is preliminary data.</text>
</comment>
<evidence type="ECO:0000313" key="1">
    <source>
        <dbReference type="EMBL" id="MDP4099361.1"/>
    </source>
</evidence>
<evidence type="ECO:0008006" key="3">
    <source>
        <dbReference type="Google" id="ProtNLM"/>
    </source>
</evidence>
<keyword evidence="2" id="KW-1185">Reference proteome</keyword>
<protein>
    <recommendedName>
        <fullName evidence="3">Phage protein</fullName>
    </recommendedName>
</protein>